<keyword evidence="3" id="KW-1185">Reference proteome</keyword>
<proteinExistence type="predicted"/>
<evidence type="ECO:0000313" key="4">
    <source>
        <dbReference type="WBParaSite" id="PDA_v2.g29065.t1"/>
    </source>
</evidence>
<keyword evidence="2" id="KW-1133">Transmembrane helix</keyword>
<feature type="compositionally biased region" description="Polar residues" evidence="1">
    <location>
        <begin position="349"/>
        <end position="358"/>
    </location>
</feature>
<organism evidence="3 4">
    <name type="scientific">Panagrolaimus davidi</name>
    <dbReference type="NCBI Taxonomy" id="227884"/>
    <lineage>
        <taxon>Eukaryota</taxon>
        <taxon>Metazoa</taxon>
        <taxon>Ecdysozoa</taxon>
        <taxon>Nematoda</taxon>
        <taxon>Chromadorea</taxon>
        <taxon>Rhabditida</taxon>
        <taxon>Tylenchina</taxon>
        <taxon>Panagrolaimomorpha</taxon>
        <taxon>Panagrolaimoidea</taxon>
        <taxon>Panagrolaimidae</taxon>
        <taxon>Panagrolaimus</taxon>
    </lineage>
</organism>
<evidence type="ECO:0000256" key="2">
    <source>
        <dbReference type="SAM" id="Phobius"/>
    </source>
</evidence>
<keyword evidence="2" id="KW-0472">Membrane</keyword>
<keyword evidence="2" id="KW-0812">Transmembrane</keyword>
<evidence type="ECO:0000256" key="1">
    <source>
        <dbReference type="SAM" id="MobiDB-lite"/>
    </source>
</evidence>
<dbReference type="AlphaFoldDB" id="A0A914QNV3"/>
<dbReference type="WBParaSite" id="PDA_v2.g29065.t1">
    <property type="protein sequence ID" value="PDA_v2.g29065.t1"/>
    <property type="gene ID" value="PDA_v2.g29065"/>
</dbReference>
<feature type="compositionally biased region" description="Basic residues" evidence="1">
    <location>
        <begin position="400"/>
        <end position="409"/>
    </location>
</feature>
<feature type="compositionally biased region" description="Polar residues" evidence="1">
    <location>
        <begin position="415"/>
        <end position="425"/>
    </location>
</feature>
<protein>
    <submittedName>
        <fullName evidence="4">Uncharacterized protein</fullName>
    </submittedName>
</protein>
<evidence type="ECO:0000313" key="3">
    <source>
        <dbReference type="Proteomes" id="UP000887578"/>
    </source>
</evidence>
<feature type="region of interest" description="Disordered" evidence="1">
    <location>
        <begin position="306"/>
        <end position="425"/>
    </location>
</feature>
<feature type="transmembrane region" description="Helical" evidence="2">
    <location>
        <begin position="18"/>
        <end position="37"/>
    </location>
</feature>
<feature type="compositionally biased region" description="Polar residues" evidence="1">
    <location>
        <begin position="306"/>
        <end position="319"/>
    </location>
</feature>
<dbReference type="Proteomes" id="UP000887578">
    <property type="component" value="Unplaced"/>
</dbReference>
<feature type="compositionally biased region" description="Low complexity" evidence="1">
    <location>
        <begin position="365"/>
        <end position="399"/>
    </location>
</feature>
<sequence length="425" mass="46860">MPGQCIAPLPLPVWFPAAVSYGIAFASAVIIFIAYCIRERQLRHTFYGKMDEIEENEKQQQDEAEALGGFDGEVKVIQSMETLGPHSSSPIPRSQIKVMMKRRPVGSSKPRSASMIKTSMSPHLEGELKYTIEVDRNHWATDIIEPLKSLIIEEVYRARRMNPQQKQLLSEDETKIGNFIVEAMRANLEFLTNNNPWICHGRLINNTKWVVQGHENLLGAHTDLVMSVRINIEQPIAIILIGYCLKHASSASCSTPLPGIYASKDRLHVSDITLHPTELTASKLSKSQLSSSALKKIKTAEPLINANQTPVPKLQQTIGTAEPIRSPGRPGTTTIPKKSETKKPAALTPKQQLPTTPKRSPPKQTAAAIIPTLAPTQSSTPAPAPVKQKTTTATTTPKARTPKHFHGKKTKSDDTQQLSNEQHGK</sequence>
<reference evidence="4" key="1">
    <citation type="submission" date="2022-11" db="UniProtKB">
        <authorList>
            <consortium name="WormBaseParasite"/>
        </authorList>
    </citation>
    <scope>IDENTIFICATION</scope>
</reference>
<name>A0A914QNV3_9BILA</name>
<accession>A0A914QNV3</accession>